<dbReference type="VEuPathDB" id="MicrosporidiaDB:NAPIS_ORF02081"/>
<dbReference type="Proteomes" id="UP000053780">
    <property type="component" value="Unassembled WGS sequence"/>
</dbReference>
<protein>
    <submittedName>
        <fullName evidence="1">Uncharacterized protein</fullName>
    </submittedName>
</protein>
<dbReference type="HOGENOM" id="CLU_2558862_0_0_1"/>
<name>T0L756_9MICR</name>
<sequence length="82" mass="8774">MEYVGEYGCTSKESMTYQVVNSGNISSDNGNIISGIDYVDRNIICGNIDGRDYVDGNIIRGNISSDNGNIMGLDNVDGNISS</sequence>
<gene>
    <name evidence="1" type="ORF">NAPIS_ORF02081</name>
</gene>
<evidence type="ECO:0000313" key="1">
    <source>
        <dbReference type="EMBL" id="EQB60354.1"/>
    </source>
</evidence>
<accession>T0L756</accession>
<organism evidence="1 2">
    <name type="scientific">Vairimorpha apis BRL 01</name>
    <dbReference type="NCBI Taxonomy" id="1037528"/>
    <lineage>
        <taxon>Eukaryota</taxon>
        <taxon>Fungi</taxon>
        <taxon>Fungi incertae sedis</taxon>
        <taxon>Microsporidia</taxon>
        <taxon>Nosematidae</taxon>
        <taxon>Vairimorpha</taxon>
    </lineage>
</organism>
<proteinExistence type="predicted"/>
<keyword evidence="2" id="KW-1185">Reference proteome</keyword>
<dbReference type="AlphaFoldDB" id="T0L756"/>
<dbReference type="OrthoDB" id="10263226at2759"/>
<evidence type="ECO:0000313" key="2">
    <source>
        <dbReference type="Proteomes" id="UP000053780"/>
    </source>
</evidence>
<dbReference type="EMBL" id="KE647300">
    <property type="protein sequence ID" value="EQB60354.1"/>
    <property type="molecule type" value="Genomic_DNA"/>
</dbReference>
<reference evidence="1 2" key="1">
    <citation type="journal article" date="2013" name="BMC Genomics">
        <title>Genome sequencing and comparative genomics of honey bee microsporidia, Nosema apis reveal novel insights into host-parasite interactions.</title>
        <authorList>
            <person name="Chen Yp."/>
            <person name="Pettis J.S."/>
            <person name="Zhao Y."/>
            <person name="Liu X."/>
            <person name="Tallon L.J."/>
            <person name="Sadzewicz L.D."/>
            <person name="Li R."/>
            <person name="Zheng H."/>
            <person name="Huang S."/>
            <person name="Zhang X."/>
            <person name="Hamilton M.C."/>
            <person name="Pernal S.F."/>
            <person name="Melathopoulos A.P."/>
            <person name="Yan X."/>
            <person name="Evans J.D."/>
        </authorList>
    </citation>
    <scope>NUCLEOTIDE SEQUENCE [LARGE SCALE GENOMIC DNA]</scope>
    <source>
        <strain evidence="1 2">BRL 01</strain>
    </source>
</reference>